<name>A0A0X8JJE0_9BACT</name>
<dbReference type="Gene3D" id="3.40.630.30">
    <property type="match status" value="1"/>
</dbReference>
<dbReference type="GO" id="GO:0016747">
    <property type="term" value="F:acyltransferase activity, transferring groups other than amino-acyl groups"/>
    <property type="evidence" value="ECO:0007669"/>
    <property type="project" value="InterPro"/>
</dbReference>
<evidence type="ECO:0000313" key="2">
    <source>
        <dbReference type="EMBL" id="AMD89682.1"/>
    </source>
</evidence>
<dbReference type="AlphaFoldDB" id="A0A0X8JJE0"/>
<organism evidence="2 3">
    <name type="scientific">Desulfovibrio fairfieldensis</name>
    <dbReference type="NCBI Taxonomy" id="44742"/>
    <lineage>
        <taxon>Bacteria</taxon>
        <taxon>Pseudomonadati</taxon>
        <taxon>Thermodesulfobacteriota</taxon>
        <taxon>Desulfovibrionia</taxon>
        <taxon>Desulfovibrionales</taxon>
        <taxon>Desulfovibrionaceae</taxon>
        <taxon>Desulfovibrio</taxon>
    </lineage>
</organism>
<evidence type="ECO:0000259" key="1">
    <source>
        <dbReference type="PROSITE" id="PS51186"/>
    </source>
</evidence>
<dbReference type="SUPFAM" id="SSF55729">
    <property type="entry name" value="Acyl-CoA N-acyltransferases (Nat)"/>
    <property type="match status" value="1"/>
</dbReference>
<dbReference type="InterPro" id="IPR000182">
    <property type="entry name" value="GNAT_dom"/>
</dbReference>
<accession>A0A0X8JJE0</accession>
<dbReference type="Proteomes" id="UP000069241">
    <property type="component" value="Chromosome"/>
</dbReference>
<proteinExistence type="predicted"/>
<dbReference type="PROSITE" id="PS51186">
    <property type="entry name" value="GNAT"/>
    <property type="match status" value="1"/>
</dbReference>
<dbReference type="InterPro" id="IPR016181">
    <property type="entry name" value="Acyl_CoA_acyltransferase"/>
</dbReference>
<dbReference type="STRING" id="44742.AXF13_05900"/>
<keyword evidence="2" id="KW-0808">Transferase</keyword>
<dbReference type="KEGG" id="dfi:AXF13_05900"/>
<gene>
    <name evidence="2" type="ORF">AXF13_05900</name>
</gene>
<keyword evidence="3" id="KW-1185">Reference proteome</keyword>
<sequence length="147" mass="17198">MRIEKITTDKKRFLELLLLGDEQEDMIDRYLERGDLFALFDPDLKSLCVVTDEGKGTCELKNLATCARSQGQGYATRLLEHVFRHYSGKYETILAGTGEEPRTLAFYERRGFIFSHRLKNFFTDNYREPIVECGVRLVDMIYLRRSL</sequence>
<dbReference type="Pfam" id="PF13508">
    <property type="entry name" value="Acetyltransf_7"/>
    <property type="match status" value="1"/>
</dbReference>
<protein>
    <submittedName>
        <fullName evidence="2">GNAT family acetyltransferase</fullName>
    </submittedName>
</protein>
<dbReference type="EMBL" id="CP014229">
    <property type="protein sequence ID" value="AMD89682.1"/>
    <property type="molecule type" value="Genomic_DNA"/>
</dbReference>
<evidence type="ECO:0000313" key="3">
    <source>
        <dbReference type="Proteomes" id="UP000069241"/>
    </source>
</evidence>
<dbReference type="RefSeq" id="WP_062252025.1">
    <property type="nucleotide sequence ID" value="NZ_CP014229.1"/>
</dbReference>
<feature type="domain" description="N-acetyltransferase" evidence="1">
    <location>
        <begin position="1"/>
        <end position="147"/>
    </location>
</feature>
<reference evidence="3" key="1">
    <citation type="submission" date="2016-02" db="EMBL/GenBank/DDBJ databases">
        <authorList>
            <person name="Holder M.E."/>
            <person name="Ajami N.J."/>
            <person name="Petrosino J.F."/>
        </authorList>
    </citation>
    <scope>NUCLEOTIDE SEQUENCE [LARGE SCALE GENOMIC DNA]</scope>
    <source>
        <strain evidence="3">CCUG 45958</strain>
    </source>
</reference>